<dbReference type="AlphaFoldDB" id="A0A1K2HCQ0"/>
<sequence length="441" mass="46366">MQAAIFKRWAAGAALLASLAGLSACDLKKDDDSIKPWFRVVNLMPEQASLGVELDDESVFSTVAFETATSFVERDWSGSSVLDVNSASGSLLGRFTLSASQETHYSIVVYPIAGSAQAIYFQDEGYDDLDSGKFVIRSLLASSVLSAYDLYLTGVDESIASLVPTVSGVTAGSLSSFSDELSAGTYRLRLTPSGSKTVLFDSTQSFGSGATYTLALFSRGSATLPTAMLLTPNDGGATVLPNSLSRLRVVQGTPDVAKTRVSLDGVTTYQSIPFGSATDYVTRAAGSRTLSFLDEDAGRDYASLSATLEGGRDYTLFTQGLASAATAVAIENRHAPISSGTVRTSFINATGDQSAVDAIVNYQPLAASLARNSRSDAVELYASVQYDGAFYASANSALLSSFKIDTDSTTYDYETFVAGGDYSMAVVGTAGSYKSVVFKTN</sequence>
<proteinExistence type="predicted"/>
<evidence type="ECO:0000256" key="1">
    <source>
        <dbReference type="SAM" id="SignalP"/>
    </source>
</evidence>
<dbReference type="OrthoDB" id="8969492at2"/>
<evidence type="ECO:0000259" key="2">
    <source>
        <dbReference type="Pfam" id="PF14344"/>
    </source>
</evidence>
<dbReference type="STRING" id="1121279.SAMN02745887_01210"/>
<accession>A0A1K2HCQ0</accession>
<feature type="signal peptide" evidence="1">
    <location>
        <begin position="1"/>
        <end position="24"/>
    </location>
</feature>
<dbReference type="InterPro" id="IPR025510">
    <property type="entry name" value="DUF4397"/>
</dbReference>
<feature type="chain" id="PRO_5012114464" description="DUF4397 domain-containing protein" evidence="1">
    <location>
        <begin position="25"/>
        <end position="441"/>
    </location>
</feature>
<name>A0A1K2HCQ0_9NEIS</name>
<organism evidence="3 4">
    <name type="scientific">Chitinimonas taiwanensis DSM 18899</name>
    <dbReference type="NCBI Taxonomy" id="1121279"/>
    <lineage>
        <taxon>Bacteria</taxon>
        <taxon>Pseudomonadati</taxon>
        <taxon>Pseudomonadota</taxon>
        <taxon>Betaproteobacteria</taxon>
        <taxon>Neisseriales</taxon>
        <taxon>Chitinibacteraceae</taxon>
        <taxon>Chitinimonas</taxon>
    </lineage>
</organism>
<evidence type="ECO:0000313" key="4">
    <source>
        <dbReference type="Proteomes" id="UP000186513"/>
    </source>
</evidence>
<keyword evidence="4" id="KW-1185">Reference proteome</keyword>
<gene>
    <name evidence="3" type="ORF">SAMN02745887_01210</name>
</gene>
<dbReference type="RefSeq" id="WP_072427743.1">
    <property type="nucleotide sequence ID" value="NZ_FPKR01000004.1"/>
</dbReference>
<dbReference type="EMBL" id="FPKR01000004">
    <property type="protein sequence ID" value="SFZ74321.1"/>
    <property type="molecule type" value="Genomic_DNA"/>
</dbReference>
<protein>
    <recommendedName>
        <fullName evidence="2">DUF4397 domain-containing protein</fullName>
    </recommendedName>
</protein>
<evidence type="ECO:0000313" key="3">
    <source>
        <dbReference type="EMBL" id="SFZ74321.1"/>
    </source>
</evidence>
<reference evidence="3 4" key="1">
    <citation type="submission" date="2016-11" db="EMBL/GenBank/DDBJ databases">
        <authorList>
            <person name="Jaros S."/>
            <person name="Januszkiewicz K."/>
            <person name="Wedrychowicz H."/>
        </authorList>
    </citation>
    <scope>NUCLEOTIDE SEQUENCE [LARGE SCALE GENOMIC DNA]</scope>
    <source>
        <strain evidence="3 4">DSM 18899</strain>
    </source>
</reference>
<dbReference type="PROSITE" id="PS51257">
    <property type="entry name" value="PROKAR_LIPOPROTEIN"/>
    <property type="match status" value="1"/>
</dbReference>
<dbReference type="Pfam" id="PF14344">
    <property type="entry name" value="DUF4397"/>
    <property type="match status" value="1"/>
</dbReference>
<feature type="domain" description="DUF4397" evidence="2">
    <location>
        <begin position="246"/>
        <end position="357"/>
    </location>
</feature>
<keyword evidence="1" id="KW-0732">Signal</keyword>
<dbReference type="Proteomes" id="UP000186513">
    <property type="component" value="Unassembled WGS sequence"/>
</dbReference>